<dbReference type="Proteomes" id="UP000294862">
    <property type="component" value="Unassembled WGS sequence"/>
</dbReference>
<keyword evidence="1" id="KW-0472">Membrane</keyword>
<evidence type="ECO:0008006" key="4">
    <source>
        <dbReference type="Google" id="ProtNLM"/>
    </source>
</evidence>
<evidence type="ECO:0000256" key="1">
    <source>
        <dbReference type="SAM" id="Phobius"/>
    </source>
</evidence>
<keyword evidence="1" id="KW-1133">Transmembrane helix</keyword>
<evidence type="ECO:0000313" key="2">
    <source>
        <dbReference type="EMBL" id="TCO38330.1"/>
    </source>
</evidence>
<name>A0A4V2S1Y6_9GAMM</name>
<proteinExistence type="predicted"/>
<feature type="transmembrane region" description="Helical" evidence="1">
    <location>
        <begin position="126"/>
        <end position="144"/>
    </location>
</feature>
<keyword evidence="1" id="KW-0812">Transmembrane</keyword>
<dbReference type="AlphaFoldDB" id="A0A4V2S1Y6"/>
<accession>A0A4V2S1Y6</accession>
<dbReference type="RefSeq" id="WP_131999546.1">
    <property type="nucleotide sequence ID" value="NZ_JACGXM010000015.1"/>
</dbReference>
<comment type="caution">
    <text evidence="2">The sequence shown here is derived from an EMBL/GenBank/DDBJ whole genome shotgun (WGS) entry which is preliminary data.</text>
</comment>
<sequence length="432" mass="47744">MATSHRPGVPPAHDRIVPFWNRLREISLYPTRSGALTTIVVLALCQLIGFLPLGFIGWLFQLLIWVGLYKYAFECLRATADGRLEPPEVAVSVEDNLGWSQIWLQVAFFAFNVAGFVLLGPVGGALVAIFLAIALPGAIMSLAMEQNLGHALNPLTWLEIMGRFGWPYIAVAALYAVFNFSQHYAQALVVPMLPPVISTLVFHFITNYVVVATFHLMGYLIYQYHDEIGYEPAAKTTPLAPRLRDPDQDLLDEAARHVRDGQPEAAAELLGGQLRARGGTEAVHVQYRKVLGVLGRHDELLRHGREWVAVLVAQDKDRRAVDVVRDCQEIDPAFQPADPDDVARIARTAVEAGQSQVALRLVSSWYKSHPKHRDVPANCLLAAKLLAERMGKDDTARALLDRVLQAFPQALTGEVGAYRRFLDTLGAPPARA</sequence>
<gene>
    <name evidence="2" type="ORF">EV148_108168</name>
</gene>
<reference evidence="2 3" key="1">
    <citation type="journal article" date="2015" name="Stand. Genomic Sci.">
        <title>Genomic Encyclopedia of Bacterial and Archaeal Type Strains, Phase III: the genomes of soil and plant-associated and newly described type strains.</title>
        <authorList>
            <person name="Whitman W.B."/>
            <person name="Woyke T."/>
            <person name="Klenk H.P."/>
            <person name="Zhou Y."/>
            <person name="Lilburn T.G."/>
            <person name="Beck B.J."/>
            <person name="De Vos P."/>
            <person name="Vandamme P."/>
            <person name="Eisen J.A."/>
            <person name="Garrity G."/>
            <person name="Hugenholtz P."/>
            <person name="Kyrpides N.C."/>
        </authorList>
    </citation>
    <scope>NUCLEOTIDE SEQUENCE [LARGE SCALE GENOMIC DNA]</scope>
    <source>
        <strain evidence="2 3">A3</strain>
    </source>
</reference>
<protein>
    <recommendedName>
        <fullName evidence="4">Tetratricopeptide repeat protein</fullName>
    </recommendedName>
</protein>
<dbReference type="EMBL" id="SLWQ01000008">
    <property type="protein sequence ID" value="TCO38330.1"/>
    <property type="molecule type" value="Genomic_DNA"/>
</dbReference>
<dbReference type="OrthoDB" id="5698243at2"/>
<feature type="transmembrane region" description="Helical" evidence="1">
    <location>
        <begin position="102"/>
        <end position="119"/>
    </location>
</feature>
<evidence type="ECO:0000313" key="3">
    <source>
        <dbReference type="Proteomes" id="UP000294862"/>
    </source>
</evidence>
<feature type="transmembrane region" description="Helical" evidence="1">
    <location>
        <begin position="164"/>
        <end position="180"/>
    </location>
</feature>
<feature type="transmembrane region" description="Helical" evidence="1">
    <location>
        <begin position="34"/>
        <end position="60"/>
    </location>
</feature>
<organism evidence="2 3">
    <name type="scientific">Dokdonella fugitiva</name>
    <dbReference type="NCBI Taxonomy" id="328517"/>
    <lineage>
        <taxon>Bacteria</taxon>
        <taxon>Pseudomonadati</taxon>
        <taxon>Pseudomonadota</taxon>
        <taxon>Gammaproteobacteria</taxon>
        <taxon>Lysobacterales</taxon>
        <taxon>Rhodanobacteraceae</taxon>
        <taxon>Dokdonella</taxon>
    </lineage>
</organism>
<keyword evidence="3" id="KW-1185">Reference proteome</keyword>